<dbReference type="Proteomes" id="UP000594681">
    <property type="component" value="Chromosome"/>
</dbReference>
<dbReference type="InterPro" id="IPR001207">
    <property type="entry name" value="Transposase_mutator"/>
</dbReference>
<accession>A0A7T0KFF3</accession>
<proteinExistence type="inferred from homology"/>
<keyword evidence="4" id="KW-0238">DNA-binding</keyword>
<name>A0A7T0KFF3_9CORY</name>
<sequence length="400" mass="45788">MSTKHPPCPVCAGRSIKHGTTTSSRQRWRCKECGHTFTRCHDDAGQAMWFRVFVDWLTSGISLNTLAKIHNVSVSTLQRRFATFWYVQPPMPADPHRVYDQVFIDGTYFNTKCLLVLADCDHVISWFWGYTEDSWAYGRLLDTIAPPLIATTDGHKGSAKAIRNTWPETKIQRCLVHVKRNIQTATGLHPTSAMGKALRRLSLELLHIDDLDQAADWTIKLQKFGQTFNTQLNEKSYVKDTPLEQIPKSKRHNKRWWYTHYTHRAAYMQLVRLSKAGHLFTYLTEKQGTIAYKSTTNSLEGGINSPIKSLLHAHRGLRDEHQRIACDWWLYTHTQHTTTDPVDIAREQNWGKDATAKATILAHHERQTANGHDDGRPALLDNAIDADYNHSMGIRKGTIH</sequence>
<reference evidence="6 7" key="1">
    <citation type="submission" date="2020-11" db="EMBL/GenBank/DDBJ databases">
        <title>Corynebacterium sp. ZJ-599.</title>
        <authorList>
            <person name="Zhou J."/>
        </authorList>
    </citation>
    <scope>NUCLEOTIDE SEQUENCE [LARGE SCALE GENOMIC DNA]</scope>
    <source>
        <strain evidence="6 7">ZJ-599</strain>
    </source>
</reference>
<dbReference type="GO" id="GO:0006313">
    <property type="term" value="P:DNA transposition"/>
    <property type="evidence" value="ECO:0007669"/>
    <property type="project" value="InterPro"/>
</dbReference>
<evidence type="ECO:0000256" key="2">
    <source>
        <dbReference type="ARBA" id="ARBA00010961"/>
    </source>
</evidence>
<gene>
    <name evidence="6" type="ORF">G7Y31_01160</name>
</gene>
<organism evidence="6 7">
    <name type="scientific">Corynebacterium lizhenjunii</name>
    <dbReference type="NCBI Taxonomy" id="2709394"/>
    <lineage>
        <taxon>Bacteria</taxon>
        <taxon>Bacillati</taxon>
        <taxon>Actinomycetota</taxon>
        <taxon>Actinomycetes</taxon>
        <taxon>Mycobacteriales</taxon>
        <taxon>Corynebacteriaceae</taxon>
        <taxon>Corynebacterium</taxon>
    </lineage>
</organism>
<evidence type="ECO:0000313" key="7">
    <source>
        <dbReference type="Proteomes" id="UP000594681"/>
    </source>
</evidence>
<dbReference type="AlphaFoldDB" id="A0A7T0KFF3"/>
<keyword evidence="3" id="KW-0815">Transposition</keyword>
<evidence type="ECO:0000256" key="3">
    <source>
        <dbReference type="ARBA" id="ARBA00022578"/>
    </source>
</evidence>
<dbReference type="KEGG" id="cliz:G7Y31_01160"/>
<dbReference type="GO" id="GO:0004803">
    <property type="term" value="F:transposase activity"/>
    <property type="evidence" value="ECO:0007669"/>
    <property type="project" value="InterPro"/>
</dbReference>
<evidence type="ECO:0000256" key="1">
    <source>
        <dbReference type="ARBA" id="ARBA00002190"/>
    </source>
</evidence>
<keyword evidence="7" id="KW-1185">Reference proteome</keyword>
<dbReference type="InterPro" id="IPR048004">
    <property type="entry name" value="IS1249_transpos"/>
</dbReference>
<comment type="function">
    <text evidence="1">Required for the transposition of the insertion element.</text>
</comment>
<evidence type="ECO:0000313" key="6">
    <source>
        <dbReference type="EMBL" id="QPK79361.1"/>
    </source>
</evidence>
<evidence type="ECO:0000256" key="4">
    <source>
        <dbReference type="ARBA" id="ARBA00023125"/>
    </source>
</evidence>
<comment type="similarity">
    <text evidence="2">Belongs to the transposase mutator family.</text>
</comment>
<protein>
    <submittedName>
        <fullName evidence="6">IS1249 family transposase</fullName>
    </submittedName>
</protein>
<evidence type="ECO:0000256" key="5">
    <source>
        <dbReference type="ARBA" id="ARBA00023172"/>
    </source>
</evidence>
<dbReference type="NCBIfam" id="NF033544">
    <property type="entry name" value="transpos_IS1249"/>
    <property type="match status" value="1"/>
</dbReference>
<keyword evidence="5" id="KW-0233">DNA recombination</keyword>
<dbReference type="Pfam" id="PF00872">
    <property type="entry name" value="Transposase_mut"/>
    <property type="match status" value="1"/>
</dbReference>
<dbReference type="EMBL" id="CP064954">
    <property type="protein sequence ID" value="QPK79361.1"/>
    <property type="molecule type" value="Genomic_DNA"/>
</dbReference>
<dbReference type="RefSeq" id="WP_196823588.1">
    <property type="nucleotide sequence ID" value="NZ_CP064954.1"/>
</dbReference>
<dbReference type="GO" id="GO:0003677">
    <property type="term" value="F:DNA binding"/>
    <property type="evidence" value="ECO:0007669"/>
    <property type="project" value="UniProtKB-KW"/>
</dbReference>